<dbReference type="InterPro" id="IPR012093">
    <property type="entry name" value="Pirin"/>
</dbReference>
<dbReference type="CDD" id="cd02909">
    <property type="entry name" value="cupin_pirin_N"/>
    <property type="match status" value="1"/>
</dbReference>
<reference evidence="6" key="1">
    <citation type="submission" date="2021-01" db="EMBL/GenBank/DDBJ databases">
        <authorList>
            <person name="Corre E."/>
            <person name="Pelletier E."/>
            <person name="Niang G."/>
            <person name="Scheremetjew M."/>
            <person name="Finn R."/>
            <person name="Kale V."/>
            <person name="Holt S."/>
            <person name="Cochrane G."/>
            <person name="Meng A."/>
            <person name="Brown T."/>
            <person name="Cohen L."/>
        </authorList>
    </citation>
    <scope>NUCLEOTIDE SEQUENCE</scope>
    <source>
        <strain evidence="6">CCAP 1951/1</strain>
    </source>
</reference>
<dbReference type="SUPFAM" id="SSF51182">
    <property type="entry name" value="RmlC-like cupins"/>
    <property type="match status" value="1"/>
</dbReference>
<feature type="compositionally biased region" description="Basic and acidic residues" evidence="3">
    <location>
        <begin position="340"/>
        <end position="350"/>
    </location>
</feature>
<protein>
    <recommendedName>
        <fullName evidence="7">Pirin</fullName>
    </recommendedName>
</protein>
<evidence type="ECO:0008006" key="7">
    <source>
        <dbReference type="Google" id="ProtNLM"/>
    </source>
</evidence>
<evidence type="ECO:0000313" key="6">
    <source>
        <dbReference type="EMBL" id="CAD9140896.1"/>
    </source>
</evidence>
<dbReference type="AlphaFoldDB" id="A0A7S1QJQ3"/>
<organism evidence="6">
    <name type="scientific">Neobodo designis</name>
    <name type="common">Flagellated protozoan</name>
    <name type="synonym">Bodo designis</name>
    <dbReference type="NCBI Taxonomy" id="312471"/>
    <lineage>
        <taxon>Eukaryota</taxon>
        <taxon>Discoba</taxon>
        <taxon>Euglenozoa</taxon>
        <taxon>Kinetoplastea</taxon>
        <taxon>Metakinetoplastina</taxon>
        <taxon>Neobodonida</taxon>
        <taxon>Neobodo</taxon>
    </lineage>
</organism>
<dbReference type="Pfam" id="PF02678">
    <property type="entry name" value="Pirin"/>
    <property type="match status" value="1"/>
</dbReference>
<dbReference type="InterPro" id="IPR014710">
    <property type="entry name" value="RmlC-like_jellyroll"/>
</dbReference>
<sequence length="350" mass="38141">MSVAVNRPFQLGRGPWKTLDPFLFCVFHEDRFPKGEGKTLGPAPQLLRGRDLTMDFSYQDGWSMYHGTTVPGFPQHPHRGFETITCAMKGLVDHFDSMGATGRYGDGDVQWMTAGGGVQHSEMFPLVNTDKPNPMELFQIWLNLPAAKKDATPFFEMFWAPQVPVVTAGDAEVTVVAGPVHGSNPCTPPPDSWAAVPDNEVAVWIVRIRKAGGKVTLPAAQHGKAINRTAYFFKGGAKSVSFNAADRSSVSLSPMTAVQLDPTVSVDVTASQDGDAEVLILQGRPIGEPVVQRGPFVATSAEDLGAVIQRYHRTEFGGWPWPSSDVVHDQSKQRFAKRPGAKEEEFPPKA</sequence>
<evidence type="ECO:0000256" key="3">
    <source>
        <dbReference type="SAM" id="MobiDB-lite"/>
    </source>
</evidence>
<dbReference type="PANTHER" id="PTHR13903:SF8">
    <property type="entry name" value="PIRIN"/>
    <property type="match status" value="1"/>
</dbReference>
<dbReference type="EMBL" id="HBGF01041237">
    <property type="protein sequence ID" value="CAD9140896.1"/>
    <property type="molecule type" value="Transcribed_RNA"/>
</dbReference>
<evidence type="ECO:0000259" key="4">
    <source>
        <dbReference type="Pfam" id="PF02678"/>
    </source>
</evidence>
<evidence type="ECO:0000256" key="1">
    <source>
        <dbReference type="ARBA" id="ARBA00008416"/>
    </source>
</evidence>
<dbReference type="InterPro" id="IPR003829">
    <property type="entry name" value="Pirin_N_dom"/>
</dbReference>
<dbReference type="Gene3D" id="2.60.120.10">
    <property type="entry name" value="Jelly Rolls"/>
    <property type="match status" value="2"/>
</dbReference>
<dbReference type="InterPro" id="IPR008778">
    <property type="entry name" value="Pirin_C_dom"/>
</dbReference>
<accession>A0A7S1QJQ3</accession>
<name>A0A7S1QJQ3_NEODS</name>
<dbReference type="PANTHER" id="PTHR13903">
    <property type="entry name" value="PIRIN-RELATED"/>
    <property type="match status" value="1"/>
</dbReference>
<feature type="domain" description="Pirin C-terminal" evidence="5">
    <location>
        <begin position="223"/>
        <end position="317"/>
    </location>
</feature>
<feature type="region of interest" description="Disordered" evidence="3">
    <location>
        <begin position="326"/>
        <end position="350"/>
    </location>
</feature>
<comment type="similarity">
    <text evidence="1 2">Belongs to the pirin family.</text>
</comment>
<dbReference type="Pfam" id="PF05726">
    <property type="entry name" value="Pirin_C"/>
    <property type="match status" value="1"/>
</dbReference>
<gene>
    <name evidence="6" type="ORF">NDES1114_LOCUS27623</name>
</gene>
<evidence type="ECO:0000259" key="5">
    <source>
        <dbReference type="Pfam" id="PF05726"/>
    </source>
</evidence>
<feature type="domain" description="Pirin N-terminal" evidence="4">
    <location>
        <begin position="54"/>
        <end position="142"/>
    </location>
</feature>
<dbReference type="InterPro" id="IPR011051">
    <property type="entry name" value="RmlC_Cupin_sf"/>
</dbReference>
<evidence type="ECO:0000256" key="2">
    <source>
        <dbReference type="RuleBase" id="RU003457"/>
    </source>
</evidence>
<proteinExistence type="inferred from homology"/>